<dbReference type="Gene3D" id="3.40.50.720">
    <property type="entry name" value="NAD(P)-binding Rossmann-like Domain"/>
    <property type="match status" value="2"/>
</dbReference>
<dbReference type="PROSITE" id="PS00671">
    <property type="entry name" value="D_2_HYDROXYACID_DH_3"/>
    <property type="match status" value="1"/>
</dbReference>
<keyword evidence="1" id="KW-0560">Oxidoreductase</keyword>
<organism evidence="4 5">
    <name type="scientific">Mariniradius sediminis</name>
    <dbReference type="NCBI Taxonomy" id="2909237"/>
    <lineage>
        <taxon>Bacteria</taxon>
        <taxon>Pseudomonadati</taxon>
        <taxon>Bacteroidota</taxon>
        <taxon>Cytophagia</taxon>
        <taxon>Cytophagales</taxon>
        <taxon>Cyclobacteriaceae</taxon>
        <taxon>Mariniradius</taxon>
    </lineage>
</organism>
<dbReference type="EMBL" id="JAKEVZ010000017">
    <property type="protein sequence ID" value="MCF1752911.1"/>
    <property type="molecule type" value="Genomic_DNA"/>
</dbReference>
<keyword evidence="2" id="KW-0520">NAD</keyword>
<comment type="caution">
    <text evidence="4">The sequence shown here is derived from an EMBL/GenBank/DDBJ whole genome shotgun (WGS) entry which is preliminary data.</text>
</comment>
<dbReference type="Proteomes" id="UP001201449">
    <property type="component" value="Unassembled WGS sequence"/>
</dbReference>
<reference evidence="4 5" key="1">
    <citation type="submission" date="2022-01" db="EMBL/GenBank/DDBJ databases">
        <title>Mariniradius saccharolyticus sp. nov., isolated from sediment of a river.</title>
        <authorList>
            <person name="Liu H."/>
        </authorList>
    </citation>
    <scope>NUCLEOTIDE SEQUENCE [LARGE SCALE GENOMIC DNA]</scope>
    <source>
        <strain evidence="4 5">RY-2</strain>
    </source>
</reference>
<evidence type="ECO:0000313" key="4">
    <source>
        <dbReference type="EMBL" id="MCF1752911.1"/>
    </source>
</evidence>
<gene>
    <name evidence="4" type="ORF">L0U89_17770</name>
</gene>
<proteinExistence type="predicted"/>
<dbReference type="InterPro" id="IPR036291">
    <property type="entry name" value="NAD(P)-bd_dom_sf"/>
</dbReference>
<evidence type="ECO:0000256" key="1">
    <source>
        <dbReference type="ARBA" id="ARBA00023002"/>
    </source>
</evidence>
<dbReference type="InterPro" id="IPR006140">
    <property type="entry name" value="D-isomer_DH_NAD-bd"/>
</dbReference>
<protein>
    <submittedName>
        <fullName evidence="4">Glyoxylate/hydroxypyruvate reductase A</fullName>
    </submittedName>
</protein>
<evidence type="ECO:0000259" key="3">
    <source>
        <dbReference type="Pfam" id="PF02826"/>
    </source>
</evidence>
<dbReference type="Pfam" id="PF02826">
    <property type="entry name" value="2-Hacid_dh_C"/>
    <property type="match status" value="1"/>
</dbReference>
<dbReference type="SUPFAM" id="SSF52283">
    <property type="entry name" value="Formate/glycerate dehydrogenase catalytic domain-like"/>
    <property type="match status" value="1"/>
</dbReference>
<name>A0ABS9BZ54_9BACT</name>
<sequence length="287" mass="32153">MRHMPNLDIQVYPEISAPERVEAVLLWQHPKGILREFPNLKLICSMGAGVDHILSDKDIDPSLPISRVVDKGLTNPMTNYVLMGILAYQRQLSRYQNNQKTKTWDMSNPELDITVGVLGVGALGGDVVKKLQVLEVPVLGYGNSPKNVSSYPYYYGTQLQDFLDKVNVIVCMLPLTDKTTGFLNIDFFRSCRKGTYLINVARGSHLVEEDLLTAISEGCISGAMLDVFRQEPLPKEHPFWETPEITVTPHIASVTNPDAAVPQILENYNRIKSNKPLLNTIDRNLGY</sequence>
<feature type="domain" description="D-isomer specific 2-hydroxyacid dehydrogenase NAD-binding" evidence="3">
    <location>
        <begin position="83"/>
        <end position="252"/>
    </location>
</feature>
<keyword evidence="5" id="KW-1185">Reference proteome</keyword>
<evidence type="ECO:0000313" key="5">
    <source>
        <dbReference type="Proteomes" id="UP001201449"/>
    </source>
</evidence>
<dbReference type="PANTHER" id="PTHR43333:SF1">
    <property type="entry name" value="D-ISOMER SPECIFIC 2-HYDROXYACID DEHYDROGENASE NAD-BINDING DOMAIN-CONTAINING PROTEIN"/>
    <property type="match status" value="1"/>
</dbReference>
<dbReference type="PANTHER" id="PTHR43333">
    <property type="entry name" value="2-HACID_DH_C DOMAIN-CONTAINING PROTEIN"/>
    <property type="match status" value="1"/>
</dbReference>
<evidence type="ECO:0000256" key="2">
    <source>
        <dbReference type="ARBA" id="ARBA00023027"/>
    </source>
</evidence>
<dbReference type="InterPro" id="IPR029753">
    <property type="entry name" value="D-isomer_DH_CS"/>
</dbReference>
<accession>A0ABS9BZ54</accession>
<dbReference type="SUPFAM" id="SSF51735">
    <property type="entry name" value="NAD(P)-binding Rossmann-fold domains"/>
    <property type="match status" value="1"/>
</dbReference>
<dbReference type="CDD" id="cd12164">
    <property type="entry name" value="GDH_like_2"/>
    <property type="match status" value="1"/>
</dbReference>